<dbReference type="CDD" id="cd16015">
    <property type="entry name" value="LTA_synthase"/>
    <property type="match status" value="1"/>
</dbReference>
<gene>
    <name evidence="10" type="ORF">bsdE14_20480</name>
</gene>
<evidence type="ECO:0000256" key="5">
    <source>
        <dbReference type="ARBA" id="ARBA00022692"/>
    </source>
</evidence>
<dbReference type="InterPro" id="IPR012160">
    <property type="entry name" value="LtaS-like"/>
</dbReference>
<comment type="subcellular location">
    <subcellularLocation>
        <location evidence="1">Cell membrane</location>
        <topology evidence="1">Multi-pass membrane protein</topology>
    </subcellularLocation>
</comment>
<organism evidence="10 11">
    <name type="scientific">Clostridium omnivorum</name>
    <dbReference type="NCBI Taxonomy" id="1604902"/>
    <lineage>
        <taxon>Bacteria</taxon>
        <taxon>Bacillati</taxon>
        <taxon>Bacillota</taxon>
        <taxon>Clostridia</taxon>
        <taxon>Eubacteriales</taxon>
        <taxon>Clostridiaceae</taxon>
        <taxon>Clostridium</taxon>
    </lineage>
</organism>
<evidence type="ECO:0000256" key="6">
    <source>
        <dbReference type="ARBA" id="ARBA00022989"/>
    </source>
</evidence>
<keyword evidence="5 8" id="KW-0812">Transmembrane</keyword>
<keyword evidence="11" id="KW-1185">Reference proteome</keyword>
<reference evidence="10 11" key="1">
    <citation type="journal article" date="2024" name="Int. J. Syst. Evol. Microbiol.">
        <title>Clostridium omnivorum sp. nov., isolated from anoxic soil under the treatment of reductive soil disinfestation.</title>
        <authorList>
            <person name="Ueki A."/>
            <person name="Tonouchi A."/>
            <person name="Kaku N."/>
            <person name="Honma S."/>
            <person name="Ueki K."/>
        </authorList>
    </citation>
    <scope>NUCLEOTIDE SEQUENCE [LARGE SCALE GENOMIC DNA]</scope>
    <source>
        <strain evidence="10 11">E14</strain>
    </source>
</reference>
<proteinExistence type="inferred from homology"/>
<dbReference type="InterPro" id="IPR050448">
    <property type="entry name" value="OpgB/LTA_synthase_biosynth"/>
</dbReference>
<evidence type="ECO:0000256" key="4">
    <source>
        <dbReference type="ARBA" id="ARBA00022475"/>
    </source>
</evidence>
<keyword evidence="6 8" id="KW-1133">Transmembrane helix</keyword>
<feature type="transmembrane region" description="Helical" evidence="8">
    <location>
        <begin position="93"/>
        <end position="113"/>
    </location>
</feature>
<dbReference type="Pfam" id="PF00884">
    <property type="entry name" value="Sulfatase"/>
    <property type="match status" value="1"/>
</dbReference>
<evidence type="ECO:0000259" key="9">
    <source>
        <dbReference type="Pfam" id="PF00884"/>
    </source>
</evidence>
<evidence type="ECO:0000256" key="3">
    <source>
        <dbReference type="ARBA" id="ARBA00009983"/>
    </source>
</evidence>
<comment type="pathway">
    <text evidence="2">Cell wall biogenesis; lipoteichoic acid biosynthesis.</text>
</comment>
<feature type="transmembrane region" description="Helical" evidence="8">
    <location>
        <begin position="29"/>
        <end position="49"/>
    </location>
</feature>
<dbReference type="Gene3D" id="3.40.720.10">
    <property type="entry name" value="Alkaline Phosphatase, subunit A"/>
    <property type="match status" value="1"/>
</dbReference>
<comment type="similarity">
    <text evidence="3">Belongs to the LTA synthase family.</text>
</comment>
<evidence type="ECO:0000256" key="1">
    <source>
        <dbReference type="ARBA" id="ARBA00004651"/>
    </source>
</evidence>
<dbReference type="EMBL" id="BRXR01000001">
    <property type="protein sequence ID" value="GLC30638.1"/>
    <property type="molecule type" value="Genomic_DNA"/>
</dbReference>
<sequence>MEKVLNRQNKNMPFSKILNNVPLFLKENLLLLLTILFIFLKFLTFTSFVSTPTATHLAPHSIFYYAKNIPIHLSFIVIFVSIAYLFKGKVQAFVLILMNFIISFLMLCDLVYYRCFQNFISIYTLDATKNLGGTGSSVSSMLRPIDIIFFMDIIILLIITFGIKSFYKTAKRKVLTFVILLAVGIGIPSYYHYRYDVLEDGANRRYFYTYFSPVLNISIMSPIGYHIHDIASYIENSKRLVLTEQDNKQISDWYKNKQENLPDNEYKAMFKGKNLIFVQVESLEQFLMNEQIENQEITPNLNKIIKNSLYFSQIHEQVSGGNSSDADLMANTSTHPVRSGATFFRYPDNSYNSMAVLMKKLGYYTSAFHPDGGGYWNWMPALQSMGFDKCTDTVGFKVDETIGYGLSDESFLRQLKDKIVEQPKPFYSFFVTLTSHMPFDMPEKTKELKLSDNIGKTVLGDYFQAVHYTDKQLGKFIDGLDQSGLLDNTVLVIYGDHTGVHKYYSDKLKTIQPKEDWWSQNNMTVPLIIYSKGMQGKEIKTIGGQVDILPTVSYLMGVDEKDYINTAMGRNLLKTNKNFTILSNGVYIGDAKSEDDKKSAIEALDISDKMLRSNYFKTKK</sequence>
<evidence type="ECO:0000256" key="8">
    <source>
        <dbReference type="SAM" id="Phobius"/>
    </source>
</evidence>
<dbReference type="GO" id="GO:0016740">
    <property type="term" value="F:transferase activity"/>
    <property type="evidence" value="ECO:0007669"/>
    <property type="project" value="UniProtKB-KW"/>
</dbReference>
<evidence type="ECO:0000313" key="10">
    <source>
        <dbReference type="EMBL" id="GLC30638.1"/>
    </source>
</evidence>
<dbReference type="PANTHER" id="PTHR47371">
    <property type="entry name" value="LIPOTEICHOIC ACID SYNTHASE"/>
    <property type="match status" value="1"/>
</dbReference>
<protein>
    <submittedName>
        <fullName evidence="10">Phosphoglycerol transferase</fullName>
    </submittedName>
</protein>
<accession>A0ABQ5N5X1</accession>
<dbReference type="Proteomes" id="UP001208567">
    <property type="component" value="Unassembled WGS sequence"/>
</dbReference>
<evidence type="ECO:0000256" key="2">
    <source>
        <dbReference type="ARBA" id="ARBA00004936"/>
    </source>
</evidence>
<name>A0ABQ5N5X1_9CLOT</name>
<feature type="transmembrane region" description="Helical" evidence="8">
    <location>
        <begin position="147"/>
        <end position="167"/>
    </location>
</feature>
<feature type="domain" description="Sulfatase N-terminal" evidence="9">
    <location>
        <begin position="273"/>
        <end position="558"/>
    </location>
</feature>
<comment type="caution">
    <text evidence="10">The sequence shown here is derived from an EMBL/GenBank/DDBJ whole genome shotgun (WGS) entry which is preliminary data.</text>
</comment>
<dbReference type="PIRSF" id="PIRSF005091">
    <property type="entry name" value="Mmb_sulf_HI1246"/>
    <property type="match status" value="1"/>
</dbReference>
<keyword evidence="10" id="KW-0808">Transferase</keyword>
<dbReference type="RefSeq" id="WP_264849911.1">
    <property type="nucleotide sequence ID" value="NZ_BRXR01000001.1"/>
</dbReference>
<evidence type="ECO:0000256" key="7">
    <source>
        <dbReference type="ARBA" id="ARBA00023136"/>
    </source>
</evidence>
<dbReference type="SUPFAM" id="SSF53649">
    <property type="entry name" value="Alkaline phosphatase-like"/>
    <property type="match status" value="1"/>
</dbReference>
<dbReference type="InterPro" id="IPR000917">
    <property type="entry name" value="Sulfatase_N"/>
</dbReference>
<dbReference type="PANTHER" id="PTHR47371:SF3">
    <property type="entry name" value="PHOSPHOGLYCEROL TRANSFERASE I"/>
    <property type="match status" value="1"/>
</dbReference>
<feature type="transmembrane region" description="Helical" evidence="8">
    <location>
        <begin position="69"/>
        <end position="86"/>
    </location>
</feature>
<dbReference type="InterPro" id="IPR017850">
    <property type="entry name" value="Alkaline_phosphatase_core_sf"/>
</dbReference>
<feature type="transmembrane region" description="Helical" evidence="8">
    <location>
        <begin position="174"/>
        <end position="193"/>
    </location>
</feature>
<keyword evidence="7 8" id="KW-0472">Membrane</keyword>
<keyword evidence="4" id="KW-1003">Cell membrane</keyword>
<evidence type="ECO:0000313" key="11">
    <source>
        <dbReference type="Proteomes" id="UP001208567"/>
    </source>
</evidence>
<dbReference type="Gene3D" id="3.30.1120.170">
    <property type="match status" value="1"/>
</dbReference>